<dbReference type="Proteomes" id="UP000037510">
    <property type="component" value="Unassembled WGS sequence"/>
</dbReference>
<sequence length="140" mass="14843">MYLADQRGWMNIVATLCGVLVAVCAACWRRTPHEDKPDDGAECRGVYTVSADCRLSQVSVSASACGVLVAVCAACWRRMPHEDKPDDGAECRGTAFTPSVPTAGWARSVSVLRAACCVLVTVCGASWRHTAPSDAASTHQ</sequence>
<reference evidence="1 2" key="1">
    <citation type="journal article" date="2015" name="Genome Biol. Evol.">
        <title>The genome of winter moth (Operophtera brumata) provides a genomic perspective on sexual dimorphism and phenology.</title>
        <authorList>
            <person name="Derks M.F."/>
            <person name="Smit S."/>
            <person name="Salis L."/>
            <person name="Schijlen E."/>
            <person name="Bossers A."/>
            <person name="Mateman C."/>
            <person name="Pijl A.S."/>
            <person name="de Ridder D."/>
            <person name="Groenen M.A."/>
            <person name="Visser M.E."/>
            <person name="Megens H.J."/>
        </authorList>
    </citation>
    <scope>NUCLEOTIDE SEQUENCE [LARGE SCALE GENOMIC DNA]</scope>
    <source>
        <strain evidence="1">WM2013NL</strain>
        <tissue evidence="1">Head and thorax</tissue>
    </source>
</reference>
<comment type="caution">
    <text evidence="1">The sequence shown here is derived from an EMBL/GenBank/DDBJ whole genome shotgun (WGS) entry which is preliminary data.</text>
</comment>
<protein>
    <submittedName>
        <fullName evidence="1">Uncharacterized protein</fullName>
    </submittedName>
</protein>
<dbReference type="AlphaFoldDB" id="A0A0L7LDK5"/>
<dbReference type="EMBL" id="JTDY01001647">
    <property type="protein sequence ID" value="KOB73256.1"/>
    <property type="molecule type" value="Genomic_DNA"/>
</dbReference>
<keyword evidence="2" id="KW-1185">Reference proteome</keyword>
<organism evidence="1 2">
    <name type="scientific">Operophtera brumata</name>
    <name type="common">Winter moth</name>
    <name type="synonym">Phalaena brumata</name>
    <dbReference type="NCBI Taxonomy" id="104452"/>
    <lineage>
        <taxon>Eukaryota</taxon>
        <taxon>Metazoa</taxon>
        <taxon>Ecdysozoa</taxon>
        <taxon>Arthropoda</taxon>
        <taxon>Hexapoda</taxon>
        <taxon>Insecta</taxon>
        <taxon>Pterygota</taxon>
        <taxon>Neoptera</taxon>
        <taxon>Endopterygota</taxon>
        <taxon>Lepidoptera</taxon>
        <taxon>Glossata</taxon>
        <taxon>Ditrysia</taxon>
        <taxon>Geometroidea</taxon>
        <taxon>Geometridae</taxon>
        <taxon>Larentiinae</taxon>
        <taxon>Operophtera</taxon>
    </lineage>
</organism>
<gene>
    <name evidence="1" type="ORF">OBRU01_08856</name>
</gene>
<proteinExistence type="predicted"/>
<name>A0A0L7LDK5_OPEBR</name>
<accession>A0A0L7LDK5</accession>
<evidence type="ECO:0000313" key="1">
    <source>
        <dbReference type="EMBL" id="KOB73256.1"/>
    </source>
</evidence>
<evidence type="ECO:0000313" key="2">
    <source>
        <dbReference type="Proteomes" id="UP000037510"/>
    </source>
</evidence>